<evidence type="ECO:0000256" key="3">
    <source>
        <dbReference type="SAM" id="Phobius"/>
    </source>
</evidence>
<feature type="region of interest" description="Disordered" evidence="2">
    <location>
        <begin position="370"/>
        <end position="393"/>
    </location>
</feature>
<feature type="coiled-coil region" evidence="1">
    <location>
        <begin position="97"/>
        <end position="124"/>
    </location>
</feature>
<organism evidence="4">
    <name type="scientific">marine metagenome</name>
    <dbReference type="NCBI Taxonomy" id="408172"/>
    <lineage>
        <taxon>unclassified sequences</taxon>
        <taxon>metagenomes</taxon>
        <taxon>ecological metagenomes</taxon>
    </lineage>
</organism>
<feature type="transmembrane region" description="Helical" evidence="3">
    <location>
        <begin position="72"/>
        <end position="93"/>
    </location>
</feature>
<name>A0A382HX40_9ZZZZ</name>
<feature type="non-terminal residue" evidence="4">
    <location>
        <position position="393"/>
    </location>
</feature>
<keyword evidence="3" id="KW-1133">Transmembrane helix</keyword>
<proteinExistence type="predicted"/>
<reference evidence="4" key="1">
    <citation type="submission" date="2018-05" db="EMBL/GenBank/DDBJ databases">
        <authorList>
            <person name="Lanie J.A."/>
            <person name="Ng W.-L."/>
            <person name="Kazmierczak K.M."/>
            <person name="Andrzejewski T.M."/>
            <person name="Davidsen T.M."/>
            <person name="Wayne K.J."/>
            <person name="Tettelin H."/>
            <person name="Glass J.I."/>
            <person name="Rusch D."/>
            <person name="Podicherti R."/>
            <person name="Tsui H.-C.T."/>
            <person name="Winkler M.E."/>
        </authorList>
    </citation>
    <scope>NUCLEOTIDE SEQUENCE</scope>
</reference>
<evidence type="ECO:0000313" key="4">
    <source>
        <dbReference type="EMBL" id="SVB91021.1"/>
    </source>
</evidence>
<protein>
    <submittedName>
        <fullName evidence="4">Uncharacterized protein</fullName>
    </submittedName>
</protein>
<keyword evidence="1" id="KW-0175">Coiled coil</keyword>
<feature type="transmembrane region" description="Helical" evidence="3">
    <location>
        <begin position="36"/>
        <end position="60"/>
    </location>
</feature>
<evidence type="ECO:0000256" key="2">
    <source>
        <dbReference type="SAM" id="MobiDB-lite"/>
    </source>
</evidence>
<dbReference type="AlphaFoldDB" id="A0A382HX40"/>
<accession>A0A382HX40</accession>
<keyword evidence="3" id="KW-0472">Membrane</keyword>
<dbReference type="EMBL" id="UINC01063409">
    <property type="protein sequence ID" value="SVB91021.1"/>
    <property type="molecule type" value="Genomic_DNA"/>
</dbReference>
<keyword evidence="3" id="KW-0812">Transmembrane</keyword>
<gene>
    <name evidence="4" type="ORF">METZ01_LOCUS243875</name>
</gene>
<evidence type="ECO:0000256" key="1">
    <source>
        <dbReference type="SAM" id="Coils"/>
    </source>
</evidence>
<feature type="compositionally biased region" description="Basic and acidic residues" evidence="2">
    <location>
        <begin position="384"/>
        <end position="393"/>
    </location>
</feature>
<sequence length="393" mass="43168">MNFFTLTIGAAALFIAGCAAYFSVRGIALTFGSVSAFTIPIIIMASSLEFGKLVAASFLYRHWKTCNKTLRLYLLIAVGVLVCITSAGIYGYLTQAFDETLNQIEGYEKQISSLQVQQREYDRQVAAYRESGAKGSLIREEKHADERARLESYIAERRKDVVAAEEAKARLSGEADQTILGERERRDAEKTRIEGFITGRKGSIDKLEAQKTSLKEEVDLRIVSELKGIEKVNDRISELDAAVKLYRDKGPGGLFKEDGLKQAAKLLETQGSERESLRSQIVAFNANAQKARDDLAAQHAALDQRITGLQQEVSKASTQITGLTTGGAEQADNIRTALENLRNARSSVDERIVALEDEIAEASRKITQFSEVESEFGPDSSAELEGKKAGLLA</sequence>